<reference evidence="2 3" key="1">
    <citation type="journal article" date="2021" name="J. Biosci. Bioeng.">
        <title>Identification and characterization of a chc gene cluster responsible for the aromatization pathway of cyclohexanecarboxylate degradation in Sinomonas cyclohexanicum ATCC 51369.</title>
        <authorList>
            <person name="Yamamoto T."/>
            <person name="Hasegawa Y."/>
            <person name="Lau P.C.K."/>
            <person name="Iwaki H."/>
        </authorList>
    </citation>
    <scope>NUCLEOTIDE SEQUENCE [LARGE SCALE GENOMIC DNA]</scope>
    <source>
        <strain evidence="2 3">ATCC 51369</strain>
    </source>
</reference>
<keyword evidence="3" id="KW-1185">Reference proteome</keyword>
<protein>
    <submittedName>
        <fullName evidence="2">Uncharacterized protein</fullName>
    </submittedName>
</protein>
<organism evidence="2 3">
    <name type="scientific">Sinomonas cyclohexanicum</name>
    <name type="common">Corynebacterium cyclohexanicum</name>
    <dbReference type="NCBI Taxonomy" id="322009"/>
    <lineage>
        <taxon>Bacteria</taxon>
        <taxon>Bacillati</taxon>
        <taxon>Actinomycetota</taxon>
        <taxon>Actinomycetes</taxon>
        <taxon>Micrococcales</taxon>
        <taxon>Micrococcaceae</taxon>
        <taxon>Sinomonas</taxon>
    </lineage>
</organism>
<accession>A0ABM7PY85</accession>
<evidence type="ECO:0000256" key="1">
    <source>
        <dbReference type="SAM" id="MobiDB-lite"/>
    </source>
</evidence>
<dbReference type="Proteomes" id="UP001319861">
    <property type="component" value="Chromosome"/>
</dbReference>
<name>A0ABM7PY85_SINCY</name>
<evidence type="ECO:0000313" key="2">
    <source>
        <dbReference type="EMBL" id="BCT77263.1"/>
    </source>
</evidence>
<evidence type="ECO:0000313" key="3">
    <source>
        <dbReference type="Proteomes" id="UP001319861"/>
    </source>
</evidence>
<sequence>MDPMFIPVLVAFLALAGVGVNAAVTLVQGRKVRDQAAQLARASGRQAEEIAVRVDTRETATDARRDWWQRVNDTIDRLYASDEAGRNVALVILEGLTESRWAQDEDRALLVQVLAAYNEAALAEAAAKQARGGGVNVDPDVQHQGGAAPDEAAGAVGPDRP</sequence>
<dbReference type="RefSeq" id="WP_229229984.1">
    <property type="nucleotide sequence ID" value="NZ_AP024525.1"/>
</dbReference>
<feature type="region of interest" description="Disordered" evidence="1">
    <location>
        <begin position="128"/>
        <end position="161"/>
    </location>
</feature>
<proteinExistence type="predicted"/>
<gene>
    <name evidence="2" type="ORF">SCMU_31050</name>
</gene>
<dbReference type="EMBL" id="AP024525">
    <property type="protein sequence ID" value="BCT77263.1"/>
    <property type="molecule type" value="Genomic_DNA"/>
</dbReference>